<dbReference type="PIRSF" id="PIRSF006769">
    <property type="entry name" value="RibD"/>
    <property type="match status" value="1"/>
</dbReference>
<protein>
    <recommendedName>
        <fullName evidence="14">Riboflavin biosynthesis protein RibD</fullName>
    </recommendedName>
    <domain>
        <recommendedName>
            <fullName evidence="14">Diaminohydroxyphosphoribosylaminopyrimidine deaminase</fullName>
            <shortName evidence="14">DRAP deaminase</shortName>
            <ecNumber evidence="14">3.5.4.26</ecNumber>
        </recommendedName>
        <alternativeName>
            <fullName evidence="14">Riboflavin-specific deaminase</fullName>
        </alternativeName>
    </domain>
    <domain>
        <recommendedName>
            <fullName evidence="14">5-amino-6-(5-phosphoribosylamino)uracil reductase</fullName>
            <ecNumber evidence="14">1.1.1.193</ecNumber>
        </recommendedName>
        <alternativeName>
            <fullName evidence="14">HTP reductase</fullName>
        </alternativeName>
    </domain>
</protein>
<dbReference type="UniPathway" id="UPA00275">
    <property type="reaction ID" value="UER00401"/>
</dbReference>
<gene>
    <name evidence="20" type="primary">ribD</name>
    <name evidence="20" type="ORF">IT882_03405</name>
</gene>
<comment type="catalytic activity">
    <reaction evidence="12 14">
        <text>5-amino-6-(5-phospho-D-ribitylamino)uracil + NADP(+) = 5-amino-6-(5-phospho-D-ribosylamino)uracil + NADPH + H(+)</text>
        <dbReference type="Rhea" id="RHEA:17845"/>
        <dbReference type="ChEBI" id="CHEBI:15378"/>
        <dbReference type="ChEBI" id="CHEBI:57783"/>
        <dbReference type="ChEBI" id="CHEBI:58349"/>
        <dbReference type="ChEBI" id="CHEBI:58421"/>
        <dbReference type="ChEBI" id="CHEBI:58453"/>
        <dbReference type="EC" id="1.1.1.193"/>
    </reaction>
</comment>
<sequence>MGGSTGDAEVSPPSLPRRTRPEWAVSQGASETAAMRRALTAALRGPRGLNPQVGAVILSPDGDILAEGWHRGVGTAHAEVDAMSQLSSEQLRGSTAVVTLEPCNHTGRTGPCAQALIDAGVTRVIYAVDDPGVASGGGAERLVAAGVTVDAGLLQDECTALLESWLTVQRLGRPHVTVKWAQSLDGRAAAADGTSMWITGPTARADVHRRRADADAIVVGIGTVLADDPALTARGPAGQPLSQQPLPVVLGQRAIPDAAQVRRHPRTLIQRPGTDLAAVLEELRDLGIQRVFVEGGPTVSASFMRAGLVDEVLAYVAPVLIGSGPDGDRPAVTDIGVGTLAAAHRLEFTALEQLGDDLLLVARPRAATEQSVSPSLTASDDAGTPSV</sequence>
<dbReference type="Gene3D" id="3.40.430.10">
    <property type="entry name" value="Dihydrofolate Reductase, subunit A"/>
    <property type="match status" value="1"/>
</dbReference>
<feature type="compositionally biased region" description="Polar residues" evidence="18">
    <location>
        <begin position="368"/>
        <end position="378"/>
    </location>
</feature>
<dbReference type="SUPFAM" id="SSF53927">
    <property type="entry name" value="Cytidine deaminase-like"/>
    <property type="match status" value="1"/>
</dbReference>
<feature type="active site" description="Proton donor" evidence="15">
    <location>
        <position position="79"/>
    </location>
</feature>
<dbReference type="PROSITE" id="PS51747">
    <property type="entry name" value="CYT_DCMP_DEAMINASES_2"/>
    <property type="match status" value="1"/>
</dbReference>
<evidence type="ECO:0000256" key="7">
    <source>
        <dbReference type="ARBA" id="ARBA00022723"/>
    </source>
</evidence>
<feature type="binding site" evidence="16">
    <location>
        <position position="234"/>
    </location>
    <ligand>
        <name>substrate</name>
    </ligand>
</feature>
<evidence type="ECO:0000256" key="15">
    <source>
        <dbReference type="PIRSR" id="PIRSR006769-1"/>
    </source>
</evidence>
<dbReference type="Pfam" id="PF01872">
    <property type="entry name" value="RibD_C"/>
    <property type="match status" value="1"/>
</dbReference>
<dbReference type="GO" id="GO:0009231">
    <property type="term" value="P:riboflavin biosynthetic process"/>
    <property type="evidence" value="ECO:0007669"/>
    <property type="project" value="UniProtKB-UniPathway"/>
</dbReference>
<proteinExistence type="inferred from homology"/>
<dbReference type="Pfam" id="PF00383">
    <property type="entry name" value="dCMP_cyt_deam_1"/>
    <property type="match status" value="1"/>
</dbReference>
<feature type="binding site" evidence="17">
    <location>
        <position position="103"/>
    </location>
    <ligand>
        <name>Zn(2+)</name>
        <dbReference type="ChEBI" id="CHEBI:29105"/>
        <note>catalytic</note>
    </ligand>
</feature>
<evidence type="ECO:0000256" key="10">
    <source>
        <dbReference type="ARBA" id="ARBA00023002"/>
    </source>
</evidence>
<evidence type="ECO:0000256" key="1">
    <source>
        <dbReference type="ARBA" id="ARBA00002151"/>
    </source>
</evidence>
<evidence type="ECO:0000256" key="2">
    <source>
        <dbReference type="ARBA" id="ARBA00004882"/>
    </source>
</evidence>
<feature type="region of interest" description="Disordered" evidence="18">
    <location>
        <begin position="368"/>
        <end position="387"/>
    </location>
</feature>
<dbReference type="InterPro" id="IPR004794">
    <property type="entry name" value="Eubact_RibD"/>
</dbReference>
<dbReference type="GO" id="GO:0008835">
    <property type="term" value="F:diaminohydroxyphosphoribosylaminopyrimidine deaminase activity"/>
    <property type="evidence" value="ECO:0007669"/>
    <property type="project" value="UniProtKB-EC"/>
</dbReference>
<comment type="similarity">
    <text evidence="4 14">In the N-terminal section; belongs to the cytidine and deoxycytidylate deaminase family.</text>
</comment>
<comment type="catalytic activity">
    <reaction evidence="13 14">
        <text>2,5-diamino-6-hydroxy-4-(5-phosphoribosylamino)-pyrimidine + H2O + H(+) = 5-amino-6-(5-phospho-D-ribosylamino)uracil + NH4(+)</text>
        <dbReference type="Rhea" id="RHEA:21868"/>
        <dbReference type="ChEBI" id="CHEBI:15377"/>
        <dbReference type="ChEBI" id="CHEBI:15378"/>
        <dbReference type="ChEBI" id="CHEBI:28938"/>
        <dbReference type="ChEBI" id="CHEBI:58453"/>
        <dbReference type="ChEBI" id="CHEBI:58614"/>
        <dbReference type="EC" id="3.5.4.26"/>
    </reaction>
</comment>
<keyword evidence="11" id="KW-0511">Multifunctional enzyme</keyword>
<comment type="similarity">
    <text evidence="5 14">In the C-terminal section; belongs to the HTP reductase family.</text>
</comment>
<dbReference type="PANTHER" id="PTHR38011:SF7">
    <property type="entry name" value="2,5-DIAMINO-6-RIBOSYLAMINO-4(3H)-PYRIMIDINONE 5'-PHOSPHATE REDUCTASE"/>
    <property type="match status" value="1"/>
</dbReference>
<name>A0A7S8RH84_9MICO</name>
<feature type="region of interest" description="Disordered" evidence="18">
    <location>
        <begin position="1"/>
        <end position="30"/>
    </location>
</feature>
<evidence type="ECO:0000256" key="8">
    <source>
        <dbReference type="ARBA" id="ARBA00022833"/>
    </source>
</evidence>
<accession>A0A7S8RH84</accession>
<feature type="domain" description="CMP/dCMP-type deaminase" evidence="19">
    <location>
        <begin position="29"/>
        <end position="150"/>
    </location>
</feature>
<dbReference type="GO" id="GO:0008703">
    <property type="term" value="F:5-amino-6-(5-phosphoribosylamino)uracil reductase activity"/>
    <property type="evidence" value="ECO:0007669"/>
    <property type="project" value="UniProtKB-EC"/>
</dbReference>
<dbReference type="EMBL" id="CP064760">
    <property type="protein sequence ID" value="QPE05156.1"/>
    <property type="molecule type" value="Genomic_DNA"/>
</dbReference>
<evidence type="ECO:0000256" key="6">
    <source>
        <dbReference type="ARBA" id="ARBA00022619"/>
    </source>
</evidence>
<feature type="binding site" evidence="16">
    <location>
        <position position="197"/>
    </location>
    <ligand>
        <name>NADP(+)</name>
        <dbReference type="ChEBI" id="CHEBI:58349"/>
    </ligand>
</feature>
<keyword evidence="21" id="KW-1185">Reference proteome</keyword>
<dbReference type="NCBIfam" id="TIGR00326">
    <property type="entry name" value="eubact_ribD"/>
    <property type="match status" value="1"/>
</dbReference>
<dbReference type="InterPro" id="IPR016192">
    <property type="entry name" value="APOBEC/CMP_deaminase_Zn-bd"/>
</dbReference>
<evidence type="ECO:0000256" key="4">
    <source>
        <dbReference type="ARBA" id="ARBA00005259"/>
    </source>
</evidence>
<feature type="binding site" evidence="17">
    <location>
        <position position="112"/>
    </location>
    <ligand>
        <name>Zn(2+)</name>
        <dbReference type="ChEBI" id="CHEBI:29105"/>
        <note>catalytic</note>
    </ligand>
</feature>
<feature type="binding site" evidence="16">
    <location>
        <position position="211"/>
    </location>
    <ligand>
        <name>substrate</name>
    </ligand>
</feature>
<feature type="binding site" evidence="16">
    <location>
        <begin position="296"/>
        <end position="302"/>
    </location>
    <ligand>
        <name>NADP(+)</name>
        <dbReference type="ChEBI" id="CHEBI:58349"/>
    </ligand>
</feature>
<dbReference type="KEGG" id="msf:IT882_03405"/>
<keyword evidence="8 14" id="KW-0862">Zinc</keyword>
<comment type="pathway">
    <text evidence="2 14">Cofactor biosynthesis; riboflavin biosynthesis; 5-amino-6-(D-ribitylamino)uracil from GTP: step 2/4.</text>
</comment>
<dbReference type="AlphaFoldDB" id="A0A7S8RH84"/>
<reference evidence="20 21" key="1">
    <citation type="submission" date="2020-11" db="EMBL/GenBank/DDBJ databases">
        <title>Amino acid is mineralized and recycled by bacteria in oceanic microbiome.</title>
        <authorList>
            <person name="Zheng L.Y."/>
        </authorList>
    </citation>
    <scope>NUCLEOTIDE SEQUENCE [LARGE SCALE GENOMIC DNA]</scope>
    <source>
        <strain evidence="20 21">A32-1</strain>
    </source>
</reference>
<dbReference type="Proteomes" id="UP000594480">
    <property type="component" value="Chromosome"/>
</dbReference>
<keyword evidence="7 14" id="KW-0479">Metal-binding</keyword>
<feature type="binding site" evidence="16">
    <location>
        <position position="195"/>
    </location>
    <ligand>
        <name>NADP(+)</name>
        <dbReference type="ChEBI" id="CHEBI:58349"/>
    </ligand>
</feature>
<organism evidence="20 21">
    <name type="scientific">Microbacterium schleiferi</name>
    <dbReference type="NCBI Taxonomy" id="69362"/>
    <lineage>
        <taxon>Bacteria</taxon>
        <taxon>Bacillati</taxon>
        <taxon>Actinomycetota</taxon>
        <taxon>Actinomycetes</taxon>
        <taxon>Micrococcales</taxon>
        <taxon>Microbacteriaceae</taxon>
        <taxon>Microbacterium</taxon>
    </lineage>
</organism>
<evidence type="ECO:0000256" key="5">
    <source>
        <dbReference type="ARBA" id="ARBA00007417"/>
    </source>
</evidence>
<evidence type="ECO:0000313" key="21">
    <source>
        <dbReference type="Proteomes" id="UP000594480"/>
    </source>
</evidence>
<dbReference type="InterPro" id="IPR002125">
    <property type="entry name" value="CMP_dCMP_dom"/>
</dbReference>
<dbReference type="PANTHER" id="PTHR38011">
    <property type="entry name" value="DIHYDROFOLATE REDUCTASE FAMILY PROTEIN (AFU_ORTHOLOGUE AFUA_8G06820)"/>
    <property type="match status" value="1"/>
</dbReference>
<evidence type="ECO:0000256" key="13">
    <source>
        <dbReference type="ARBA" id="ARBA00049886"/>
    </source>
</evidence>
<evidence type="ECO:0000256" key="18">
    <source>
        <dbReference type="SAM" id="MobiDB-lite"/>
    </source>
</evidence>
<feature type="binding site" evidence="16">
    <location>
        <position position="227"/>
    </location>
    <ligand>
        <name>NADP(+)</name>
        <dbReference type="ChEBI" id="CHEBI:58349"/>
    </ligand>
</feature>
<evidence type="ECO:0000256" key="14">
    <source>
        <dbReference type="PIRNR" id="PIRNR006769"/>
    </source>
</evidence>
<feature type="binding site" evidence="16">
    <location>
        <position position="181"/>
    </location>
    <ligand>
        <name>NADP(+)</name>
        <dbReference type="ChEBI" id="CHEBI:58349"/>
    </ligand>
</feature>
<dbReference type="CDD" id="cd01284">
    <property type="entry name" value="Riboflavin_deaminase-reductase"/>
    <property type="match status" value="1"/>
</dbReference>
<keyword evidence="10 14" id="KW-0560">Oxidoreductase</keyword>
<dbReference type="SUPFAM" id="SSF53597">
    <property type="entry name" value="Dihydrofolate reductase-like"/>
    <property type="match status" value="1"/>
</dbReference>
<dbReference type="InterPro" id="IPR050765">
    <property type="entry name" value="Riboflavin_Biosynth_HTPR"/>
</dbReference>
<feature type="binding site" evidence="16">
    <location>
        <position position="223"/>
    </location>
    <ligand>
        <name>NADP(+)</name>
        <dbReference type="ChEBI" id="CHEBI:58349"/>
    </ligand>
</feature>
<feature type="binding site" evidence="17">
    <location>
        <position position="77"/>
    </location>
    <ligand>
        <name>Zn(2+)</name>
        <dbReference type="ChEBI" id="CHEBI:29105"/>
        <note>catalytic</note>
    </ligand>
</feature>
<evidence type="ECO:0000256" key="3">
    <source>
        <dbReference type="ARBA" id="ARBA00004910"/>
    </source>
</evidence>
<evidence type="ECO:0000256" key="9">
    <source>
        <dbReference type="ARBA" id="ARBA00022857"/>
    </source>
</evidence>
<dbReference type="GO" id="GO:0008270">
    <property type="term" value="F:zinc ion binding"/>
    <property type="evidence" value="ECO:0007669"/>
    <property type="project" value="InterPro"/>
</dbReference>
<dbReference type="InterPro" id="IPR002734">
    <property type="entry name" value="RibDG_C"/>
</dbReference>
<dbReference type="Gene3D" id="3.40.140.10">
    <property type="entry name" value="Cytidine Deaminase, domain 2"/>
    <property type="match status" value="1"/>
</dbReference>
<evidence type="ECO:0000256" key="17">
    <source>
        <dbReference type="PIRSR" id="PIRSR006769-3"/>
    </source>
</evidence>
<dbReference type="InterPro" id="IPR016193">
    <property type="entry name" value="Cytidine_deaminase-like"/>
</dbReference>
<keyword evidence="6 14" id="KW-0686">Riboflavin biosynthesis</keyword>
<dbReference type="EC" id="3.5.4.26" evidence="14"/>
<feature type="binding site" evidence="16">
    <location>
        <position position="231"/>
    </location>
    <ligand>
        <name>substrate</name>
    </ligand>
</feature>
<keyword evidence="9 14" id="KW-0521">NADP</keyword>
<dbReference type="PROSITE" id="PS00903">
    <property type="entry name" value="CYT_DCMP_DEAMINASES_1"/>
    <property type="match status" value="1"/>
</dbReference>
<comment type="function">
    <text evidence="1 14">Converts 2,5-diamino-6-(ribosylamino)-4(3h)-pyrimidinone 5'-phosphate into 5-amino-6-(ribosylamino)-2,4(1h,3h)-pyrimidinedione 5'-phosphate.</text>
</comment>
<comment type="cofactor">
    <cofactor evidence="14 17">
        <name>Zn(2+)</name>
        <dbReference type="ChEBI" id="CHEBI:29105"/>
    </cofactor>
    <text evidence="14 17">Binds 1 zinc ion.</text>
</comment>
<dbReference type="EC" id="1.1.1.193" evidence="14"/>
<evidence type="ECO:0000313" key="20">
    <source>
        <dbReference type="EMBL" id="QPE05156.1"/>
    </source>
</evidence>
<dbReference type="InterPro" id="IPR024072">
    <property type="entry name" value="DHFR-like_dom_sf"/>
</dbReference>
<comment type="pathway">
    <text evidence="3 14">Cofactor biosynthesis; riboflavin biosynthesis; 5-amino-6-(D-ribitylamino)uracil from GTP: step 3/4.</text>
</comment>
<keyword evidence="14 20" id="KW-0378">Hydrolase</keyword>
<evidence type="ECO:0000256" key="12">
    <source>
        <dbReference type="ARBA" id="ARBA00049861"/>
    </source>
</evidence>
<feature type="binding site" evidence="16">
    <location>
        <position position="294"/>
    </location>
    <ligand>
        <name>substrate</name>
    </ligand>
</feature>
<evidence type="ECO:0000256" key="11">
    <source>
        <dbReference type="ARBA" id="ARBA00023268"/>
    </source>
</evidence>
<evidence type="ECO:0000259" key="19">
    <source>
        <dbReference type="PROSITE" id="PS51747"/>
    </source>
</evidence>
<evidence type="ECO:0000256" key="16">
    <source>
        <dbReference type="PIRSR" id="PIRSR006769-2"/>
    </source>
</evidence>